<evidence type="ECO:0000256" key="4">
    <source>
        <dbReference type="ARBA" id="ARBA00022801"/>
    </source>
</evidence>
<sequence length="309" mass="33268">MIRFRLGDTNVRVHALALLMLALSFALGARAELAAMLTALFLHEGAHLLAARLLRVRVEGLDLMPFGGALTLENPYRLGRGQLLGVSLAGPLCNLVGLVAAAALAWWNVLPPLFALELMRFHTMLGAFNLLPALPLDGGRALYALARTAQGRAKMLTALIGCGYALAIALTAVALVGWARTGTMNLAILLPAVFLAASGSRERRNAALGVVEALSERMRPERDTLQRPERMRVLAVDAQSGALEALRALSPREEALFAVYRRGVLVRLLDSRTLERALLNAGTREEPLKIADLLPDRMHLEGKTAPGTV</sequence>
<dbReference type="Proteomes" id="UP000824260">
    <property type="component" value="Unassembled WGS sequence"/>
</dbReference>
<evidence type="ECO:0000256" key="7">
    <source>
        <dbReference type="SAM" id="Phobius"/>
    </source>
</evidence>
<protein>
    <recommendedName>
        <fullName evidence="10">Peptidase M50</fullName>
    </recommendedName>
</protein>
<dbReference type="GO" id="GO:0006508">
    <property type="term" value="P:proteolysis"/>
    <property type="evidence" value="ECO:0007669"/>
    <property type="project" value="UniProtKB-KW"/>
</dbReference>
<evidence type="ECO:0000313" key="8">
    <source>
        <dbReference type="EMBL" id="HIQ82056.1"/>
    </source>
</evidence>
<evidence type="ECO:0000256" key="5">
    <source>
        <dbReference type="ARBA" id="ARBA00022833"/>
    </source>
</evidence>
<feature type="transmembrane region" description="Helical" evidence="7">
    <location>
        <begin position="113"/>
        <end position="134"/>
    </location>
</feature>
<dbReference type="AlphaFoldDB" id="A0A9D1CVT0"/>
<gene>
    <name evidence="8" type="ORF">IAA52_03020</name>
</gene>
<dbReference type="PANTHER" id="PTHR39188:SF3">
    <property type="entry name" value="STAGE IV SPORULATION PROTEIN FB"/>
    <property type="match status" value="1"/>
</dbReference>
<evidence type="ECO:0000256" key="3">
    <source>
        <dbReference type="ARBA" id="ARBA00022670"/>
    </source>
</evidence>
<comment type="caution">
    <text evidence="8">The sequence shown here is derived from an EMBL/GenBank/DDBJ whole genome shotgun (WGS) entry which is preliminary data.</text>
</comment>
<feature type="transmembrane region" description="Helical" evidence="7">
    <location>
        <begin position="83"/>
        <end position="107"/>
    </location>
</feature>
<evidence type="ECO:0000313" key="9">
    <source>
        <dbReference type="Proteomes" id="UP000824260"/>
    </source>
</evidence>
<dbReference type="EMBL" id="DVFZ01000033">
    <property type="protein sequence ID" value="HIQ82056.1"/>
    <property type="molecule type" value="Genomic_DNA"/>
</dbReference>
<evidence type="ECO:0000256" key="1">
    <source>
        <dbReference type="ARBA" id="ARBA00001947"/>
    </source>
</evidence>
<feature type="transmembrane region" description="Helical" evidence="7">
    <location>
        <begin position="155"/>
        <end position="176"/>
    </location>
</feature>
<dbReference type="PANTHER" id="PTHR39188">
    <property type="entry name" value="MEMBRANE-ASSOCIATED ZINC METALLOPROTEASE M50B"/>
    <property type="match status" value="1"/>
</dbReference>
<reference evidence="8" key="1">
    <citation type="submission" date="2020-10" db="EMBL/GenBank/DDBJ databases">
        <authorList>
            <person name="Gilroy R."/>
        </authorList>
    </citation>
    <scope>NUCLEOTIDE SEQUENCE</scope>
    <source>
        <strain evidence="8">ChiSjej6B24-2974</strain>
    </source>
</reference>
<dbReference type="GO" id="GO:0008237">
    <property type="term" value="F:metallopeptidase activity"/>
    <property type="evidence" value="ECO:0007669"/>
    <property type="project" value="UniProtKB-KW"/>
</dbReference>
<evidence type="ECO:0000256" key="6">
    <source>
        <dbReference type="ARBA" id="ARBA00023049"/>
    </source>
</evidence>
<keyword evidence="4" id="KW-0378">Hydrolase</keyword>
<keyword evidence="5" id="KW-0862">Zinc</keyword>
<evidence type="ECO:0000256" key="2">
    <source>
        <dbReference type="ARBA" id="ARBA00007931"/>
    </source>
</evidence>
<keyword evidence="7" id="KW-1133">Transmembrane helix</keyword>
<keyword evidence="7" id="KW-0812">Transmembrane</keyword>
<keyword evidence="7" id="KW-0472">Membrane</keyword>
<comment type="cofactor">
    <cofactor evidence="1">
        <name>Zn(2+)</name>
        <dbReference type="ChEBI" id="CHEBI:29105"/>
    </cofactor>
</comment>
<accession>A0A9D1CVT0</accession>
<name>A0A9D1CVT0_9FIRM</name>
<comment type="similarity">
    <text evidence="2">Belongs to the peptidase M50B family.</text>
</comment>
<organism evidence="8 9">
    <name type="scientific">Candidatus Pullichristensenella stercorigallinarum</name>
    <dbReference type="NCBI Taxonomy" id="2840909"/>
    <lineage>
        <taxon>Bacteria</taxon>
        <taxon>Bacillati</taxon>
        <taxon>Bacillota</taxon>
        <taxon>Clostridia</taxon>
        <taxon>Candidatus Pullichristensenella</taxon>
    </lineage>
</organism>
<keyword evidence="3" id="KW-0645">Protease</keyword>
<reference evidence="8" key="2">
    <citation type="journal article" date="2021" name="PeerJ">
        <title>Extensive microbial diversity within the chicken gut microbiome revealed by metagenomics and culture.</title>
        <authorList>
            <person name="Gilroy R."/>
            <person name="Ravi A."/>
            <person name="Getino M."/>
            <person name="Pursley I."/>
            <person name="Horton D.L."/>
            <person name="Alikhan N.F."/>
            <person name="Baker D."/>
            <person name="Gharbi K."/>
            <person name="Hall N."/>
            <person name="Watson M."/>
            <person name="Adriaenssens E.M."/>
            <person name="Foster-Nyarko E."/>
            <person name="Jarju S."/>
            <person name="Secka A."/>
            <person name="Antonio M."/>
            <person name="Oren A."/>
            <person name="Chaudhuri R.R."/>
            <person name="La Ragione R."/>
            <person name="Hildebrand F."/>
            <person name="Pallen M.J."/>
        </authorList>
    </citation>
    <scope>NUCLEOTIDE SEQUENCE</scope>
    <source>
        <strain evidence="8">ChiSjej6B24-2974</strain>
    </source>
</reference>
<keyword evidence="6" id="KW-0482">Metalloprotease</keyword>
<proteinExistence type="inferred from homology"/>
<feature type="transmembrane region" description="Helical" evidence="7">
    <location>
        <begin position="12"/>
        <end position="29"/>
    </location>
</feature>
<evidence type="ECO:0008006" key="10">
    <source>
        <dbReference type="Google" id="ProtNLM"/>
    </source>
</evidence>